<dbReference type="KEGG" id="pfm:Pyrfu_1820"/>
<dbReference type="STRING" id="694429.Pyrfu_1820"/>
<proteinExistence type="predicted"/>
<dbReference type="InterPro" id="IPR051120">
    <property type="entry name" value="ABC_AA/LPS_Transport"/>
</dbReference>
<evidence type="ECO:0000256" key="3">
    <source>
        <dbReference type="ARBA" id="ARBA00022840"/>
    </source>
</evidence>
<dbReference type="SUPFAM" id="SSF52540">
    <property type="entry name" value="P-loop containing nucleoside triphosphate hydrolases"/>
    <property type="match status" value="1"/>
</dbReference>
<dbReference type="PROSITE" id="PS50893">
    <property type="entry name" value="ABC_TRANSPORTER_2"/>
    <property type="match status" value="1"/>
</dbReference>
<reference evidence="5 6" key="1">
    <citation type="journal article" date="2011" name="Stand. Genomic Sci.">
        <title>Complete genome sequence of the hyperthermophilic chemolithoautotroph Pyrolobus fumarii type strain (1A).</title>
        <authorList>
            <person name="Anderson I."/>
            <person name="Goker M."/>
            <person name="Nolan M."/>
            <person name="Lucas S."/>
            <person name="Hammon N."/>
            <person name="Deshpande S."/>
            <person name="Cheng J.F."/>
            <person name="Tapia R."/>
            <person name="Han C."/>
            <person name="Goodwin L."/>
            <person name="Pitluck S."/>
            <person name="Huntemann M."/>
            <person name="Liolios K."/>
            <person name="Ivanova N."/>
            <person name="Pagani I."/>
            <person name="Mavromatis K."/>
            <person name="Ovchinikova G."/>
            <person name="Pati A."/>
            <person name="Chen A."/>
            <person name="Palaniappan K."/>
            <person name="Land M."/>
            <person name="Hauser L."/>
            <person name="Brambilla E.M."/>
            <person name="Huber H."/>
            <person name="Yasawong M."/>
            <person name="Rohde M."/>
            <person name="Spring S."/>
            <person name="Abt B."/>
            <person name="Sikorski J."/>
            <person name="Wirth R."/>
            <person name="Detter J.C."/>
            <person name="Woyke T."/>
            <person name="Bristow J."/>
            <person name="Eisen J.A."/>
            <person name="Markowitz V."/>
            <person name="Hugenholtz P."/>
            <person name="Kyrpides N.C."/>
            <person name="Klenk H.P."/>
            <person name="Lapidus A."/>
        </authorList>
    </citation>
    <scope>NUCLEOTIDE SEQUENCE [LARGE SCALE GENOMIC DNA]</scope>
    <source>
        <strain evidence="6">DSM 11204 / 1A</strain>
    </source>
</reference>
<dbReference type="EMBL" id="CP002838">
    <property type="protein sequence ID" value="AEM39674.1"/>
    <property type="molecule type" value="Genomic_DNA"/>
</dbReference>
<evidence type="ECO:0000256" key="1">
    <source>
        <dbReference type="ARBA" id="ARBA00022448"/>
    </source>
</evidence>
<dbReference type="InterPro" id="IPR003439">
    <property type="entry name" value="ABC_transporter-like_ATP-bd"/>
</dbReference>
<dbReference type="CDD" id="cd03219">
    <property type="entry name" value="ABC_Mj1267_LivG_branched"/>
    <property type="match status" value="1"/>
</dbReference>
<evidence type="ECO:0000256" key="2">
    <source>
        <dbReference type="ARBA" id="ARBA00022741"/>
    </source>
</evidence>
<dbReference type="eggNOG" id="arCOG00925">
    <property type="taxonomic scope" value="Archaea"/>
</dbReference>
<dbReference type="GO" id="GO:0005524">
    <property type="term" value="F:ATP binding"/>
    <property type="evidence" value="ECO:0007669"/>
    <property type="project" value="UniProtKB-KW"/>
</dbReference>
<organism evidence="5 6">
    <name type="scientific">Pyrolobus fumarii (strain DSM 11204 / 1A)</name>
    <dbReference type="NCBI Taxonomy" id="694429"/>
    <lineage>
        <taxon>Archaea</taxon>
        <taxon>Thermoproteota</taxon>
        <taxon>Thermoprotei</taxon>
        <taxon>Desulfurococcales</taxon>
        <taxon>Pyrodictiaceae</taxon>
        <taxon>Pyrolobus</taxon>
    </lineage>
</organism>
<dbReference type="Gene3D" id="3.40.50.300">
    <property type="entry name" value="P-loop containing nucleotide triphosphate hydrolases"/>
    <property type="match status" value="1"/>
</dbReference>
<dbReference type="PANTHER" id="PTHR45772">
    <property type="entry name" value="CONSERVED COMPONENT OF ABC TRANSPORTER FOR NATURAL AMINO ACIDS-RELATED"/>
    <property type="match status" value="1"/>
</dbReference>
<dbReference type="RefSeq" id="WP_014027351.1">
    <property type="nucleotide sequence ID" value="NC_015931.1"/>
</dbReference>
<evidence type="ECO:0000259" key="4">
    <source>
        <dbReference type="PROSITE" id="PS50893"/>
    </source>
</evidence>
<dbReference type="GO" id="GO:0016887">
    <property type="term" value="F:ATP hydrolysis activity"/>
    <property type="evidence" value="ECO:0007669"/>
    <property type="project" value="InterPro"/>
</dbReference>
<sequence length="233" mass="25380">MPVVEARGLVKRFGGVTALDHVTLTFDEGMVYAIIGPNGSGKTTLLNVLTGYVKPDAGSVHIMGKDVTKWPPHRIASLGVGRVFQIPLPFRTLTVYDNVAIANPSLSGSEVMELLRLVGLEGKAWERAGRLSGGQQKLLEIARALAKNPKILYMDEPTAGVNPGLFERIENAIREMKERGTTVVIIEHNVRFVSRIADEMIAMAQGRVIARGAPEEVTRDPRVIESYLGSEVP</sequence>
<name>G0ECV4_PYRF1</name>
<dbReference type="Proteomes" id="UP000001037">
    <property type="component" value="Chromosome"/>
</dbReference>
<dbReference type="Pfam" id="PF00005">
    <property type="entry name" value="ABC_tran"/>
    <property type="match status" value="1"/>
</dbReference>
<gene>
    <name evidence="5" type="ordered locus">Pyrfu_1820</name>
</gene>
<dbReference type="PROSITE" id="PS00211">
    <property type="entry name" value="ABC_TRANSPORTER_1"/>
    <property type="match status" value="1"/>
</dbReference>
<dbReference type="InterPro" id="IPR017871">
    <property type="entry name" value="ABC_transporter-like_CS"/>
</dbReference>
<dbReference type="InParanoid" id="G0ECV4"/>
<keyword evidence="2" id="KW-0547">Nucleotide-binding</keyword>
<keyword evidence="1" id="KW-0813">Transport</keyword>
<dbReference type="SMART" id="SM00382">
    <property type="entry name" value="AAA"/>
    <property type="match status" value="1"/>
</dbReference>
<dbReference type="InterPro" id="IPR027417">
    <property type="entry name" value="P-loop_NTPase"/>
</dbReference>
<dbReference type="GeneID" id="11138156"/>
<feature type="domain" description="ABC transporter" evidence="4">
    <location>
        <begin position="4"/>
        <end position="230"/>
    </location>
</feature>
<dbReference type="Pfam" id="PF12399">
    <property type="entry name" value="BCA_ABC_TP_C"/>
    <property type="match status" value="1"/>
</dbReference>
<keyword evidence="3" id="KW-0067">ATP-binding</keyword>
<keyword evidence="6" id="KW-1185">Reference proteome</keyword>
<evidence type="ECO:0000313" key="6">
    <source>
        <dbReference type="Proteomes" id="UP000001037"/>
    </source>
</evidence>
<dbReference type="PANTHER" id="PTHR45772:SF9">
    <property type="entry name" value="CONSERVED COMPONENT OF ABC TRANSPORTER FOR NATURAL AMINO ACIDS"/>
    <property type="match status" value="1"/>
</dbReference>
<dbReference type="InterPro" id="IPR032823">
    <property type="entry name" value="BCA_ABC_TP_C"/>
</dbReference>
<accession>G0ECV4</accession>
<evidence type="ECO:0000313" key="5">
    <source>
        <dbReference type="EMBL" id="AEM39674.1"/>
    </source>
</evidence>
<dbReference type="AlphaFoldDB" id="G0ECV4"/>
<dbReference type="InterPro" id="IPR003593">
    <property type="entry name" value="AAA+_ATPase"/>
</dbReference>
<dbReference type="HOGENOM" id="CLU_000604_1_2_2"/>
<dbReference type="GO" id="GO:0005886">
    <property type="term" value="C:plasma membrane"/>
    <property type="evidence" value="ECO:0007669"/>
    <property type="project" value="TreeGrafter"/>
</dbReference>
<protein>
    <submittedName>
        <fullName evidence="5">ABC transporter-related protein</fullName>
    </submittedName>
</protein>